<name>K3ZFW7_SETIT</name>
<dbReference type="InParanoid" id="K3ZFW7"/>
<reference evidence="2" key="1">
    <citation type="journal article" date="2012" name="Nat. Biotechnol.">
        <title>Reference genome sequence of the model plant Setaria.</title>
        <authorList>
            <person name="Bennetzen J.L."/>
            <person name="Schmutz J."/>
            <person name="Wang H."/>
            <person name="Percifield R."/>
            <person name="Hawkins J."/>
            <person name="Pontaroli A.C."/>
            <person name="Estep M."/>
            <person name="Feng L."/>
            <person name="Vaughn J.N."/>
            <person name="Grimwood J."/>
            <person name="Jenkins J."/>
            <person name="Barry K."/>
            <person name="Lindquist E."/>
            <person name="Hellsten U."/>
            <person name="Deshpande S."/>
            <person name="Wang X."/>
            <person name="Wu X."/>
            <person name="Mitros T."/>
            <person name="Triplett J."/>
            <person name="Yang X."/>
            <person name="Ye C.Y."/>
            <person name="Mauro-Herrera M."/>
            <person name="Wang L."/>
            <person name="Li P."/>
            <person name="Sharma M."/>
            <person name="Sharma R."/>
            <person name="Ronald P.C."/>
            <person name="Panaud O."/>
            <person name="Kellogg E.A."/>
            <person name="Brutnell T.P."/>
            <person name="Doust A.N."/>
            <person name="Tuskan G.A."/>
            <person name="Rokhsar D."/>
            <person name="Devos K.M."/>
        </authorList>
    </citation>
    <scope>NUCLEOTIDE SEQUENCE [LARGE SCALE GENOMIC DNA]</scope>
    <source>
        <strain evidence="2">cv. Yugu1</strain>
    </source>
</reference>
<dbReference type="Gramene" id="KQL13612">
    <property type="protein sequence ID" value="KQL13612"/>
    <property type="gene ID" value="SETIT_025469mg"/>
</dbReference>
<proteinExistence type="predicted"/>
<dbReference type="EMBL" id="AGNK02001462">
    <property type="status" value="NOT_ANNOTATED_CDS"/>
    <property type="molecule type" value="Genomic_DNA"/>
</dbReference>
<dbReference type="HOGENOM" id="CLU_2946046_0_0_1"/>
<protein>
    <submittedName>
        <fullName evidence="1">Uncharacterized protein</fullName>
    </submittedName>
</protein>
<evidence type="ECO:0000313" key="2">
    <source>
        <dbReference type="Proteomes" id="UP000004995"/>
    </source>
</evidence>
<accession>K3ZFW7</accession>
<keyword evidence="2" id="KW-1185">Reference proteome</keyword>
<dbReference type="EnsemblPlants" id="KQL13612">
    <property type="protein sequence ID" value="KQL13612"/>
    <property type="gene ID" value="SETIT_025469mg"/>
</dbReference>
<sequence>MTSATGGVSAGETTTWACPAADAPYLRQNVESRYQRNKENIKHTLTPCKSKSYAFIAPDA</sequence>
<dbReference type="Proteomes" id="UP000004995">
    <property type="component" value="Unassembled WGS sequence"/>
</dbReference>
<evidence type="ECO:0000313" key="1">
    <source>
        <dbReference type="EnsemblPlants" id="KQL13612"/>
    </source>
</evidence>
<organism evidence="1 2">
    <name type="scientific">Setaria italica</name>
    <name type="common">Foxtail millet</name>
    <name type="synonym">Panicum italicum</name>
    <dbReference type="NCBI Taxonomy" id="4555"/>
    <lineage>
        <taxon>Eukaryota</taxon>
        <taxon>Viridiplantae</taxon>
        <taxon>Streptophyta</taxon>
        <taxon>Embryophyta</taxon>
        <taxon>Tracheophyta</taxon>
        <taxon>Spermatophyta</taxon>
        <taxon>Magnoliopsida</taxon>
        <taxon>Liliopsida</taxon>
        <taxon>Poales</taxon>
        <taxon>Poaceae</taxon>
        <taxon>PACMAD clade</taxon>
        <taxon>Panicoideae</taxon>
        <taxon>Panicodae</taxon>
        <taxon>Paniceae</taxon>
        <taxon>Cenchrinae</taxon>
        <taxon>Setaria</taxon>
    </lineage>
</organism>
<reference evidence="1" key="2">
    <citation type="submission" date="2018-08" db="UniProtKB">
        <authorList>
            <consortium name="EnsemblPlants"/>
        </authorList>
    </citation>
    <scope>IDENTIFICATION</scope>
    <source>
        <strain evidence="1">Yugu1</strain>
    </source>
</reference>
<dbReference type="AlphaFoldDB" id="K3ZFW7"/>